<dbReference type="PANTHER" id="PTHR30363:SF44">
    <property type="entry name" value="AGA OPERON TRANSCRIPTIONAL REPRESSOR-RELATED"/>
    <property type="match status" value="1"/>
</dbReference>
<dbReference type="InterPro" id="IPR018356">
    <property type="entry name" value="Tscrpt_reg_HTH_DeoR_CS"/>
</dbReference>
<dbReference type="SMART" id="SM01134">
    <property type="entry name" value="DeoRC"/>
    <property type="match status" value="1"/>
</dbReference>
<dbReference type="Proteomes" id="UP000184301">
    <property type="component" value="Unassembled WGS sequence"/>
</dbReference>
<dbReference type="Pfam" id="PF08220">
    <property type="entry name" value="HTH_DeoR"/>
    <property type="match status" value="1"/>
</dbReference>
<keyword evidence="1" id="KW-0805">Transcription regulation</keyword>
<organism evidence="5 6">
    <name type="scientific">Hespellia stercorisuis DSM 15480</name>
    <dbReference type="NCBI Taxonomy" id="1121950"/>
    <lineage>
        <taxon>Bacteria</taxon>
        <taxon>Bacillati</taxon>
        <taxon>Bacillota</taxon>
        <taxon>Clostridia</taxon>
        <taxon>Lachnospirales</taxon>
        <taxon>Lachnospiraceae</taxon>
        <taxon>Hespellia</taxon>
    </lineage>
</organism>
<dbReference type="PROSITE" id="PS51000">
    <property type="entry name" value="HTH_DEOR_2"/>
    <property type="match status" value="1"/>
</dbReference>
<dbReference type="RefSeq" id="WP_073111291.1">
    <property type="nucleotide sequence ID" value="NZ_FQZY01000041.1"/>
</dbReference>
<name>A0A1M6RCU4_9FIRM</name>
<dbReference type="SUPFAM" id="SSF46785">
    <property type="entry name" value="Winged helix' DNA-binding domain"/>
    <property type="match status" value="1"/>
</dbReference>
<dbReference type="PANTHER" id="PTHR30363">
    <property type="entry name" value="HTH-TYPE TRANSCRIPTIONAL REGULATOR SRLR-RELATED"/>
    <property type="match status" value="1"/>
</dbReference>
<proteinExistence type="predicted"/>
<dbReference type="InterPro" id="IPR036390">
    <property type="entry name" value="WH_DNA-bd_sf"/>
</dbReference>
<dbReference type="GO" id="GO:0003677">
    <property type="term" value="F:DNA binding"/>
    <property type="evidence" value="ECO:0007669"/>
    <property type="project" value="UniProtKB-KW"/>
</dbReference>
<evidence type="ECO:0000256" key="2">
    <source>
        <dbReference type="ARBA" id="ARBA00023125"/>
    </source>
</evidence>
<dbReference type="AlphaFoldDB" id="A0A1M6RCU4"/>
<evidence type="ECO:0000313" key="6">
    <source>
        <dbReference type="Proteomes" id="UP000184301"/>
    </source>
</evidence>
<keyword evidence="6" id="KW-1185">Reference proteome</keyword>
<gene>
    <name evidence="5" type="ORF">SAMN02745243_02665</name>
</gene>
<dbReference type="InterPro" id="IPR014036">
    <property type="entry name" value="DeoR-like_C"/>
</dbReference>
<protein>
    <submittedName>
        <fullName evidence="5">Transcriptional regulator, DeoR family</fullName>
    </submittedName>
</protein>
<evidence type="ECO:0000256" key="3">
    <source>
        <dbReference type="ARBA" id="ARBA00023163"/>
    </source>
</evidence>
<feature type="domain" description="HTH deoR-type" evidence="4">
    <location>
        <begin position="3"/>
        <end position="58"/>
    </location>
</feature>
<dbReference type="PRINTS" id="PR00037">
    <property type="entry name" value="HTHLACR"/>
</dbReference>
<accession>A0A1M6RCU4</accession>
<dbReference type="STRING" id="1121950.SAMN02745243_02665"/>
<evidence type="ECO:0000313" key="5">
    <source>
        <dbReference type="EMBL" id="SHK30220.1"/>
    </source>
</evidence>
<sequence>MFKVERIRRIKEILTDCKQIDVGTLSGLLSVSDATIRNDFEELEREGFLTRFHGGATLNATQTAEELHNPFTGTAIKYDKNKEELGEIAVRLVRDGEWIFIGPGTTSYYIAKALLSRSGINVLTNNFLVASVLSANSSIQVLFIGGRLNCAGFYSFPDNIEAELQDVHLDKCFFSVDGVDMDGGYTLSDWSIQELITSIAAKSEKILFVIDCSKFNKRSFRRIGDLDYPDILVTNDNIPTEFKTYYLEHRVCTYTSYDLDSLHL</sequence>
<evidence type="ECO:0000256" key="1">
    <source>
        <dbReference type="ARBA" id="ARBA00023015"/>
    </source>
</evidence>
<dbReference type="OrthoDB" id="9797223at2"/>
<dbReference type="InterPro" id="IPR001034">
    <property type="entry name" value="DeoR_HTH"/>
</dbReference>
<dbReference type="EMBL" id="FQZY01000041">
    <property type="protein sequence ID" value="SHK30220.1"/>
    <property type="molecule type" value="Genomic_DNA"/>
</dbReference>
<keyword evidence="2" id="KW-0238">DNA-binding</keyword>
<keyword evidence="3" id="KW-0804">Transcription</keyword>
<dbReference type="Gene3D" id="3.40.50.1360">
    <property type="match status" value="1"/>
</dbReference>
<dbReference type="SUPFAM" id="SSF100950">
    <property type="entry name" value="NagB/RpiA/CoA transferase-like"/>
    <property type="match status" value="1"/>
</dbReference>
<dbReference type="PROSITE" id="PS00894">
    <property type="entry name" value="HTH_DEOR_1"/>
    <property type="match status" value="1"/>
</dbReference>
<reference evidence="5 6" key="1">
    <citation type="submission" date="2016-11" db="EMBL/GenBank/DDBJ databases">
        <authorList>
            <person name="Jaros S."/>
            <person name="Januszkiewicz K."/>
            <person name="Wedrychowicz H."/>
        </authorList>
    </citation>
    <scope>NUCLEOTIDE SEQUENCE [LARGE SCALE GENOMIC DNA]</scope>
    <source>
        <strain evidence="5 6">DSM 15480</strain>
    </source>
</reference>
<dbReference type="InterPro" id="IPR037171">
    <property type="entry name" value="NagB/RpiA_transferase-like"/>
</dbReference>
<dbReference type="Pfam" id="PF00455">
    <property type="entry name" value="DeoRC"/>
    <property type="match status" value="1"/>
</dbReference>
<dbReference type="SMART" id="SM00420">
    <property type="entry name" value="HTH_DEOR"/>
    <property type="match status" value="1"/>
</dbReference>
<dbReference type="InterPro" id="IPR050313">
    <property type="entry name" value="Carb_Metab_HTH_regulators"/>
</dbReference>
<dbReference type="GO" id="GO:0003700">
    <property type="term" value="F:DNA-binding transcription factor activity"/>
    <property type="evidence" value="ECO:0007669"/>
    <property type="project" value="InterPro"/>
</dbReference>
<evidence type="ECO:0000259" key="4">
    <source>
        <dbReference type="PROSITE" id="PS51000"/>
    </source>
</evidence>